<dbReference type="PRINTS" id="PR00411">
    <property type="entry name" value="PNDRDTASEI"/>
</dbReference>
<dbReference type="Gene3D" id="3.50.50.60">
    <property type="entry name" value="FAD/NAD(P)-binding domain"/>
    <property type="match status" value="3"/>
</dbReference>
<dbReference type="PRINTS" id="PR00368">
    <property type="entry name" value="FADPNR"/>
</dbReference>
<dbReference type="InterPro" id="IPR017224">
    <property type="entry name" value="Opine_Oxase_asu/HCN_bsu"/>
</dbReference>
<dbReference type="Proteomes" id="UP000460221">
    <property type="component" value="Unassembled WGS sequence"/>
</dbReference>
<keyword evidence="5" id="KW-1185">Reference proteome</keyword>
<dbReference type="InterPro" id="IPR041117">
    <property type="entry name" value="SoxA_A3"/>
</dbReference>
<dbReference type="SUPFAM" id="SSF51905">
    <property type="entry name" value="FAD/NAD(P)-binding domain"/>
    <property type="match status" value="1"/>
</dbReference>
<evidence type="ECO:0000259" key="3">
    <source>
        <dbReference type="Pfam" id="PF17806"/>
    </source>
</evidence>
<evidence type="ECO:0000313" key="4">
    <source>
        <dbReference type="EMBL" id="MTD15533.1"/>
    </source>
</evidence>
<dbReference type="GO" id="GO:0016491">
    <property type="term" value="F:oxidoreductase activity"/>
    <property type="evidence" value="ECO:0007669"/>
    <property type="project" value="UniProtKB-KW"/>
</dbReference>
<evidence type="ECO:0000313" key="5">
    <source>
        <dbReference type="Proteomes" id="UP000460221"/>
    </source>
</evidence>
<dbReference type="CDD" id="cd19946">
    <property type="entry name" value="GlpA-like_Fer2_BFD-like"/>
    <property type="match status" value="1"/>
</dbReference>
<dbReference type="AlphaFoldDB" id="A0A7K1FQK5"/>
<sequence length="474" mass="49203">MQADLVVVGAGPAGLAAAVAAAGQGLSVALVDAGHRPGGQFYRHRAPGIDLDADLHHDLDTFRRLTRELDRHRASRRISYLPQHHVWTVTAPRSDGDRFAVHAVDRSAADPVGVEIPAAGVVLATGSHDRTVPFPGWDLPGVVTAGAAQSLLKGQGVRIADRVLVAGTGPFLLPVAVGLLHRGVTVVGVHDAGSAVGWRRHLPAALPQVGKLAEGAEYLAALVRHRVPFVQRSMVVRAHGDERVTAVTTVRLDSAGGIRPGTERRIETDAVAVGMGFSPATELALSLGCATATDPDGSAVVAVDADQRTDLPGVWVAGEATGVGGAPLAVVEGTLAGLAAARAAGRDAPAPRRLVRRRERLRRFARALQEVYPEPVGWMDALTDDTVICRCEEVTAGDLAEAIDLGAADQRTAKLLCRAGMGWCQGRICGRATAALVTRATGSTADAAMLARRPLAATVPLGVLAAGAQQAPQK</sequence>
<evidence type="ECO:0000256" key="1">
    <source>
        <dbReference type="ARBA" id="ARBA00023002"/>
    </source>
</evidence>
<organism evidence="4 5">
    <name type="scientific">Nakamurella alba</name>
    <dbReference type="NCBI Taxonomy" id="2665158"/>
    <lineage>
        <taxon>Bacteria</taxon>
        <taxon>Bacillati</taxon>
        <taxon>Actinomycetota</taxon>
        <taxon>Actinomycetes</taxon>
        <taxon>Nakamurellales</taxon>
        <taxon>Nakamurellaceae</taxon>
        <taxon>Nakamurella</taxon>
    </lineage>
</organism>
<keyword evidence="1" id="KW-0560">Oxidoreductase</keyword>
<dbReference type="RefSeq" id="WP_154769519.1">
    <property type="nucleotide sequence ID" value="NZ_WLYK01000006.1"/>
</dbReference>
<name>A0A7K1FQK5_9ACTN</name>
<dbReference type="Gene3D" id="1.10.10.1100">
    <property type="entry name" value="BFD-like [2Fe-2S]-binding domain"/>
    <property type="match status" value="1"/>
</dbReference>
<protein>
    <submittedName>
        <fullName evidence="4">FAD-dependent oxidoreductase</fullName>
    </submittedName>
</protein>
<dbReference type="PANTHER" id="PTHR42949:SF3">
    <property type="entry name" value="ANAEROBIC GLYCEROL-3-PHOSPHATE DEHYDROGENASE SUBUNIT B"/>
    <property type="match status" value="1"/>
</dbReference>
<reference evidence="4 5" key="1">
    <citation type="submission" date="2019-11" db="EMBL/GenBank/DDBJ databases">
        <authorList>
            <person name="Jiang L.-Q."/>
        </authorList>
    </citation>
    <scope>NUCLEOTIDE SEQUENCE [LARGE SCALE GENOMIC DNA]</scope>
    <source>
        <strain evidence="4 5">YIM 132087</strain>
    </source>
</reference>
<dbReference type="PIRSF" id="PIRSF037495">
    <property type="entry name" value="Opine_OX_OoxA/HcnB"/>
    <property type="match status" value="1"/>
</dbReference>
<dbReference type="EMBL" id="WLYK01000006">
    <property type="protein sequence ID" value="MTD15533.1"/>
    <property type="molecule type" value="Genomic_DNA"/>
</dbReference>
<dbReference type="Pfam" id="PF17806">
    <property type="entry name" value="SO_alpha_A3"/>
    <property type="match status" value="1"/>
</dbReference>
<feature type="domain" description="SoxA A3" evidence="3">
    <location>
        <begin position="388"/>
        <end position="467"/>
    </location>
</feature>
<proteinExistence type="predicted"/>
<dbReference type="InterPro" id="IPR041854">
    <property type="entry name" value="BFD-like_2Fe2S-bd_dom_sf"/>
</dbReference>
<evidence type="ECO:0000259" key="2">
    <source>
        <dbReference type="Pfam" id="PF07992"/>
    </source>
</evidence>
<dbReference type="InterPro" id="IPR023753">
    <property type="entry name" value="FAD/NAD-binding_dom"/>
</dbReference>
<dbReference type="PANTHER" id="PTHR42949">
    <property type="entry name" value="ANAEROBIC GLYCEROL-3-PHOSPHATE DEHYDROGENASE SUBUNIT B"/>
    <property type="match status" value="1"/>
</dbReference>
<dbReference type="InterPro" id="IPR036188">
    <property type="entry name" value="FAD/NAD-bd_sf"/>
</dbReference>
<accession>A0A7K1FQK5</accession>
<dbReference type="Pfam" id="PF07992">
    <property type="entry name" value="Pyr_redox_2"/>
    <property type="match status" value="1"/>
</dbReference>
<gene>
    <name evidence="4" type="ORF">GIS00_16490</name>
</gene>
<comment type="caution">
    <text evidence="4">The sequence shown here is derived from an EMBL/GenBank/DDBJ whole genome shotgun (WGS) entry which is preliminary data.</text>
</comment>
<feature type="domain" description="FAD/NAD(P)-binding" evidence="2">
    <location>
        <begin position="4"/>
        <end position="329"/>
    </location>
</feature>
<dbReference type="InterPro" id="IPR051691">
    <property type="entry name" value="Metab_Enz_Cyan_OpOx_G3PDH"/>
</dbReference>